<evidence type="ECO:0000313" key="1">
    <source>
        <dbReference type="EMBL" id="CAI9716891.1"/>
    </source>
</evidence>
<protein>
    <submittedName>
        <fullName evidence="1">Uncharacterized protein</fullName>
    </submittedName>
</protein>
<accession>A0AA36AK58</accession>
<proteinExistence type="predicted"/>
<dbReference type="Proteomes" id="UP001162480">
    <property type="component" value="Chromosome 2"/>
</dbReference>
<organism evidence="1 2">
    <name type="scientific">Octopus vulgaris</name>
    <name type="common">Common octopus</name>
    <dbReference type="NCBI Taxonomy" id="6645"/>
    <lineage>
        <taxon>Eukaryota</taxon>
        <taxon>Metazoa</taxon>
        <taxon>Spiralia</taxon>
        <taxon>Lophotrochozoa</taxon>
        <taxon>Mollusca</taxon>
        <taxon>Cephalopoda</taxon>
        <taxon>Coleoidea</taxon>
        <taxon>Octopodiformes</taxon>
        <taxon>Octopoda</taxon>
        <taxon>Incirrata</taxon>
        <taxon>Octopodidae</taxon>
        <taxon>Octopus</taxon>
    </lineage>
</organism>
<name>A0AA36AK58_OCTVU</name>
<gene>
    <name evidence="1" type="ORF">OCTVUL_1B004222</name>
</gene>
<dbReference type="EMBL" id="OX597815">
    <property type="protein sequence ID" value="CAI9716891.1"/>
    <property type="molecule type" value="Genomic_DNA"/>
</dbReference>
<dbReference type="AlphaFoldDB" id="A0AA36AK58"/>
<evidence type="ECO:0000313" key="2">
    <source>
        <dbReference type="Proteomes" id="UP001162480"/>
    </source>
</evidence>
<sequence length="181" mass="21008">MGSLMSKCNELRINCLSAYMKDDMIERYEREMKGEVKDFGIVIGNGKVRRLKRWRRRRSSVALSIVPYPFSYLHLQLVTRTDNTIEFPQIDLHKCLNVLKSVCNMSCKDVTQKDSRVLFWCASTCAFILVACSAEKQFTLIRVHLLDFPTHFYKTYFTGNFISKFSILHLIPSSQNGSCKE</sequence>
<keyword evidence="2" id="KW-1185">Reference proteome</keyword>
<reference evidence="1" key="1">
    <citation type="submission" date="2023-08" db="EMBL/GenBank/DDBJ databases">
        <authorList>
            <person name="Alioto T."/>
            <person name="Alioto T."/>
            <person name="Gomez Garrido J."/>
        </authorList>
    </citation>
    <scope>NUCLEOTIDE SEQUENCE</scope>
</reference>